<gene>
    <name evidence="1" type="ORF">T07_4223</name>
</gene>
<name>A0A0V0SMP8_9BILA</name>
<organism evidence="1 2">
    <name type="scientific">Trichinella nelsoni</name>
    <dbReference type="NCBI Taxonomy" id="6336"/>
    <lineage>
        <taxon>Eukaryota</taxon>
        <taxon>Metazoa</taxon>
        <taxon>Ecdysozoa</taxon>
        <taxon>Nematoda</taxon>
        <taxon>Enoplea</taxon>
        <taxon>Dorylaimia</taxon>
        <taxon>Trichinellida</taxon>
        <taxon>Trichinellidae</taxon>
        <taxon>Trichinella</taxon>
    </lineage>
</organism>
<dbReference type="EMBL" id="JYDL01000001">
    <property type="protein sequence ID" value="KRX28009.1"/>
    <property type="molecule type" value="Genomic_DNA"/>
</dbReference>
<dbReference type="AlphaFoldDB" id="A0A0V0SMP8"/>
<protein>
    <submittedName>
        <fullName evidence="1">Uncharacterized protein</fullName>
    </submittedName>
</protein>
<comment type="caution">
    <text evidence="1">The sequence shown here is derived from an EMBL/GenBank/DDBJ whole genome shotgun (WGS) entry which is preliminary data.</text>
</comment>
<evidence type="ECO:0000313" key="2">
    <source>
        <dbReference type="Proteomes" id="UP000054630"/>
    </source>
</evidence>
<dbReference type="Proteomes" id="UP000054630">
    <property type="component" value="Unassembled WGS sequence"/>
</dbReference>
<accession>A0A0V0SMP8</accession>
<sequence>MQNTWIGLTSDSKKSLQGSITRLRLWISFKPRLQVCLRLRLQAMPGATPPAILSQITKFINFSNNLPQATPPASPQAIFKKTFALGARLRQFLKNYLPRGYTGGYASGNFEICI</sequence>
<dbReference type="OrthoDB" id="5933288at2759"/>
<keyword evidence="2" id="KW-1185">Reference proteome</keyword>
<proteinExistence type="predicted"/>
<reference evidence="1 2" key="1">
    <citation type="submission" date="2015-01" db="EMBL/GenBank/DDBJ databases">
        <title>Evolution of Trichinella species and genotypes.</title>
        <authorList>
            <person name="Korhonen P.K."/>
            <person name="Edoardo P."/>
            <person name="Giuseppe L.R."/>
            <person name="Gasser R.B."/>
        </authorList>
    </citation>
    <scope>NUCLEOTIDE SEQUENCE [LARGE SCALE GENOMIC DNA]</scope>
    <source>
        <strain evidence="1">ISS37</strain>
    </source>
</reference>
<evidence type="ECO:0000313" key="1">
    <source>
        <dbReference type="EMBL" id="KRX28009.1"/>
    </source>
</evidence>